<dbReference type="GO" id="GO:0019867">
    <property type="term" value="C:outer membrane"/>
    <property type="evidence" value="ECO:0007669"/>
    <property type="project" value="InterPro"/>
</dbReference>
<evidence type="ECO:0000313" key="4">
    <source>
        <dbReference type="Proteomes" id="UP000035760"/>
    </source>
</evidence>
<dbReference type="Gene3D" id="1.20.1280.80">
    <property type="match status" value="1"/>
</dbReference>
<dbReference type="STRING" id="1400863.BN873_50006"/>
<evidence type="ECO:0000259" key="2">
    <source>
        <dbReference type="Pfam" id="PF09059"/>
    </source>
</evidence>
<accession>W6MBI3</accession>
<sequence length="371" mass="40290">MTERIQTLPSAGFNFADTVSGAPAAQRGEYRGERAVAIPDAASLLDSAAEELTFSFSEKVEKDLSKRKVGEGRHEHRVNVEVMIEQYSKKLPDLPVEKLKQFLADLKSRPDLSAAQIREEAKNRFGDLSHQYAALTCAQQSLADAAGLEALQGELSTALDALLNEHGPAIRAGLNISATARTFADPRLGDVGALRDFYRATVLDFDSLADAYGAIVARYGEADFAQALTFLLKATGDDLAAKGPSTSTTELKAIVDELYRLEVLSGLREQSQALVDALRARAAIREDYSGHSLLQSVLKLQQESWLGANQVLAIGQGMNVRELAAEIYFLRGLGELTREIPLKAYSDPANRDKLRAAVQDALDDAIAREEA</sequence>
<reference evidence="3" key="2">
    <citation type="submission" date="2014-03" db="EMBL/GenBank/DDBJ databases">
        <title>Candidatus Competibacter-lineage genomes retrieved from metagenomes reveal functional metabolic diversity.</title>
        <authorList>
            <person name="McIlroy S.J."/>
            <person name="Albertsen M."/>
            <person name="Andresen E.K."/>
            <person name="Saunders A.M."/>
            <person name="Kristiansen R."/>
            <person name="Stokholm-Bjerregaard M."/>
            <person name="Nielsen K.L."/>
            <person name="Nielsen P.H."/>
        </authorList>
    </citation>
    <scope>NUCLEOTIDE SEQUENCE</scope>
    <source>
        <strain evidence="3">Run_A_D11</strain>
    </source>
</reference>
<dbReference type="InterPro" id="IPR013351">
    <property type="entry name" value="T3SS_TyeA-rel"/>
</dbReference>
<dbReference type="OrthoDB" id="5810262at2"/>
<name>W6MBI3_9GAMM</name>
<keyword evidence="4" id="KW-1185">Reference proteome</keyword>
<dbReference type="Proteomes" id="UP000035760">
    <property type="component" value="Unassembled WGS sequence"/>
</dbReference>
<evidence type="ECO:0000313" key="3">
    <source>
        <dbReference type="EMBL" id="CDI03500.1"/>
    </source>
</evidence>
<feature type="domain" description="Hypersensitivity response secretion-like HrpJ" evidence="1">
    <location>
        <begin position="56"/>
        <end position="219"/>
    </location>
</feature>
<dbReference type="GO" id="GO:0050709">
    <property type="term" value="P:negative regulation of protein secretion"/>
    <property type="evidence" value="ECO:0007669"/>
    <property type="project" value="InterPro"/>
</dbReference>
<dbReference type="EMBL" id="CBTJ020000058">
    <property type="protein sequence ID" value="CDI03500.1"/>
    <property type="molecule type" value="Genomic_DNA"/>
</dbReference>
<feature type="domain" description="Type III secretion system effector delivery regulator TyeA" evidence="2">
    <location>
        <begin position="292"/>
        <end position="370"/>
    </location>
</feature>
<gene>
    <name evidence="3" type="ORF">BN873_50006</name>
</gene>
<organism evidence="3 4">
    <name type="scientific">Candidatus Competibacter denitrificans Run_A_D11</name>
    <dbReference type="NCBI Taxonomy" id="1400863"/>
    <lineage>
        <taxon>Bacteria</taxon>
        <taxon>Pseudomonadati</taxon>
        <taxon>Pseudomonadota</taxon>
        <taxon>Gammaproteobacteria</taxon>
        <taxon>Candidatus Competibacteraceae</taxon>
        <taxon>Candidatus Competibacter</taxon>
    </lineage>
</organism>
<comment type="caution">
    <text evidence="3">The sequence shown here is derived from an EMBL/GenBank/DDBJ whole genome shotgun (WGS) entry which is preliminary data.</text>
</comment>
<dbReference type="InterPro" id="IPR015144">
    <property type="entry name" value="T3SS_TyeA"/>
</dbReference>
<evidence type="ECO:0000259" key="1">
    <source>
        <dbReference type="Pfam" id="PF07201"/>
    </source>
</evidence>
<protein>
    <submittedName>
        <fullName evidence="3">Type II secretion target YopN-like protein</fullName>
    </submittedName>
</protein>
<proteinExistence type="predicted"/>
<dbReference type="RefSeq" id="WP_048674273.1">
    <property type="nucleotide sequence ID" value="NZ_CBTJ020000058.1"/>
</dbReference>
<dbReference type="InterPro" id="IPR010812">
    <property type="entry name" value="HrpJ-like"/>
</dbReference>
<dbReference type="InterPro" id="IPR013401">
    <property type="entry name" value="T3SS_LcrE"/>
</dbReference>
<dbReference type="SUPFAM" id="SSF140591">
    <property type="entry name" value="Type III secretion system domain"/>
    <property type="match status" value="2"/>
</dbReference>
<dbReference type="GO" id="GO:0009986">
    <property type="term" value="C:cell surface"/>
    <property type="evidence" value="ECO:0007669"/>
    <property type="project" value="InterPro"/>
</dbReference>
<dbReference type="Gene3D" id="1.10.150.630">
    <property type="match status" value="1"/>
</dbReference>
<dbReference type="Pfam" id="PF07201">
    <property type="entry name" value="HrpJ"/>
    <property type="match status" value="1"/>
</dbReference>
<dbReference type="GO" id="GO:0030254">
    <property type="term" value="P:protein secretion by the type III secretion system"/>
    <property type="evidence" value="ECO:0007669"/>
    <property type="project" value="InterPro"/>
</dbReference>
<reference evidence="3" key="1">
    <citation type="submission" date="2013-07" db="EMBL/GenBank/DDBJ databases">
        <authorList>
            <person name="McIlroy S."/>
        </authorList>
    </citation>
    <scope>NUCLEOTIDE SEQUENCE [LARGE SCALE GENOMIC DNA]</scope>
    <source>
        <strain evidence="3">Run_A_D11</strain>
    </source>
</reference>
<dbReference type="Pfam" id="PF09059">
    <property type="entry name" value="TyeA"/>
    <property type="match status" value="1"/>
</dbReference>
<dbReference type="NCBIfam" id="TIGR02511">
    <property type="entry name" value="type_III_tyeA"/>
    <property type="match status" value="1"/>
</dbReference>
<dbReference type="NCBIfam" id="TIGR02568">
    <property type="entry name" value="LcrE"/>
    <property type="match status" value="1"/>
</dbReference>
<dbReference type="AlphaFoldDB" id="W6MBI3"/>
<dbReference type="InterPro" id="IPR038347">
    <property type="entry name" value="TyeA_sf"/>
</dbReference>